<feature type="compositionally biased region" description="Low complexity" evidence="1">
    <location>
        <begin position="90"/>
        <end position="99"/>
    </location>
</feature>
<reference evidence="2" key="1">
    <citation type="submission" date="2018-11" db="EMBL/GenBank/DDBJ databases">
        <authorList>
            <consortium name="Pathogen Informatics"/>
        </authorList>
    </citation>
    <scope>NUCLEOTIDE SEQUENCE</scope>
</reference>
<name>A0A3S5CCD5_9PLAT</name>
<keyword evidence="3" id="KW-1185">Reference proteome</keyword>
<dbReference type="AlphaFoldDB" id="A0A3S5CCD5"/>
<feature type="region of interest" description="Disordered" evidence="1">
    <location>
        <begin position="40"/>
        <end position="118"/>
    </location>
</feature>
<evidence type="ECO:0000313" key="2">
    <source>
        <dbReference type="EMBL" id="VEL09421.1"/>
    </source>
</evidence>
<proteinExistence type="predicted"/>
<dbReference type="EMBL" id="CAAALY010006295">
    <property type="protein sequence ID" value="VEL09421.1"/>
    <property type="molecule type" value="Genomic_DNA"/>
</dbReference>
<evidence type="ECO:0000256" key="1">
    <source>
        <dbReference type="SAM" id="MobiDB-lite"/>
    </source>
</evidence>
<evidence type="ECO:0000313" key="3">
    <source>
        <dbReference type="Proteomes" id="UP000784294"/>
    </source>
</evidence>
<protein>
    <submittedName>
        <fullName evidence="2">Uncharacterized protein</fullName>
    </submittedName>
</protein>
<sequence>MSDNGSFPGVTLTDGVSGLHFTSDEHTAWPDFPIAGMLFTAISPDPTRPDPTRPDPTRLDPIRPEARARRKADPGKERAGKSQLARAHSGRSNSATSSSTPPFLIKSPQLPGKFDTPSPSPGAGWIACLPAFLVHFSCPSQHQTSSSLRSYCQYVHTTNSKQIPLSLALFLLLPSPVDMASKVDFLTSHRNRGIATARHGCKVQHYFVS</sequence>
<accession>A0A3S5CCD5</accession>
<gene>
    <name evidence="2" type="ORF">PXEA_LOCUS2861</name>
</gene>
<organism evidence="2 3">
    <name type="scientific">Protopolystoma xenopodis</name>
    <dbReference type="NCBI Taxonomy" id="117903"/>
    <lineage>
        <taxon>Eukaryota</taxon>
        <taxon>Metazoa</taxon>
        <taxon>Spiralia</taxon>
        <taxon>Lophotrochozoa</taxon>
        <taxon>Platyhelminthes</taxon>
        <taxon>Monogenea</taxon>
        <taxon>Polyopisthocotylea</taxon>
        <taxon>Polystomatidea</taxon>
        <taxon>Polystomatidae</taxon>
        <taxon>Protopolystoma</taxon>
    </lineage>
</organism>
<dbReference type="Proteomes" id="UP000784294">
    <property type="component" value="Unassembled WGS sequence"/>
</dbReference>
<comment type="caution">
    <text evidence="2">The sequence shown here is derived from an EMBL/GenBank/DDBJ whole genome shotgun (WGS) entry which is preliminary data.</text>
</comment>
<feature type="compositionally biased region" description="Basic and acidic residues" evidence="1">
    <location>
        <begin position="47"/>
        <end position="80"/>
    </location>
</feature>